<dbReference type="PANTHER" id="PTHR45661:SF3">
    <property type="entry name" value="IG-LIKE DOMAIN-CONTAINING PROTEIN"/>
    <property type="match status" value="1"/>
</dbReference>
<dbReference type="AlphaFoldDB" id="A0A146K8L2"/>
<dbReference type="PANTHER" id="PTHR45661">
    <property type="entry name" value="SURFACE ANTIGEN"/>
    <property type="match status" value="1"/>
</dbReference>
<dbReference type="SUPFAM" id="SSF52058">
    <property type="entry name" value="L domain-like"/>
    <property type="match status" value="1"/>
</dbReference>
<organism evidence="1">
    <name type="scientific">Trepomonas sp. PC1</name>
    <dbReference type="NCBI Taxonomy" id="1076344"/>
    <lineage>
        <taxon>Eukaryota</taxon>
        <taxon>Metamonada</taxon>
        <taxon>Diplomonadida</taxon>
        <taxon>Hexamitidae</taxon>
        <taxon>Hexamitinae</taxon>
        <taxon>Trepomonas</taxon>
    </lineage>
</organism>
<dbReference type="EMBL" id="GDID01003908">
    <property type="protein sequence ID" value="JAP92698.1"/>
    <property type="molecule type" value="Transcribed_RNA"/>
</dbReference>
<proteinExistence type="predicted"/>
<sequence length="406" mass="47089">VFFHTTRPMKISIIDTNEFDKLTKQNQPSVLIANDVKIFIQNQCYQLERITLIKSNNLEEIQDRGCYWLFDLKNIIFPRLTKVGNFGMCGNLTIASITLNNVETIGTTSFAFCWCLRYIKMDKVKVLPNKSFRHCFSLQHCSFNAVKVINADVFEECNSLHTMCLTSITEIGEIRSKNKIIFIPPLKAELQGKVKLEPDYEQINIPDCVRVNVQLQNNCILQHIYCKNIKIIPVEAFKHQPIQFAFLPNVRKISKMGFYYCYQLTTVCCGRLKHIGENAFDRCCKLEAINLSKVETIEPQAFDHCYSLDNVSFQSVKKCSQNSFTNLNNVVHFRRVQLSEAMRDIKLFEGYDFSRKVGYWGRIEAQLKGKRIKQSQLKLKAILSFMKKPANKNKYISVRDSSEMEE</sequence>
<dbReference type="InterPro" id="IPR053139">
    <property type="entry name" value="Surface_bspA-like"/>
</dbReference>
<name>A0A146K8L2_9EUKA</name>
<evidence type="ECO:0000313" key="1">
    <source>
        <dbReference type="EMBL" id="JAP92698.1"/>
    </source>
</evidence>
<dbReference type="InterPro" id="IPR032675">
    <property type="entry name" value="LRR_dom_sf"/>
</dbReference>
<dbReference type="Gene3D" id="3.80.10.10">
    <property type="entry name" value="Ribonuclease Inhibitor"/>
    <property type="match status" value="2"/>
</dbReference>
<feature type="non-terminal residue" evidence="1">
    <location>
        <position position="1"/>
    </location>
</feature>
<reference evidence="1" key="1">
    <citation type="submission" date="2015-07" db="EMBL/GenBank/DDBJ databases">
        <title>Adaptation to a free-living lifestyle via gene acquisitions in the diplomonad Trepomonas sp. PC1.</title>
        <authorList>
            <person name="Xu F."/>
            <person name="Jerlstrom-Hultqvist J."/>
            <person name="Kolisko M."/>
            <person name="Simpson A.G.B."/>
            <person name="Roger A.J."/>
            <person name="Svard S.G."/>
            <person name="Andersson J.O."/>
        </authorList>
    </citation>
    <scope>NUCLEOTIDE SEQUENCE</scope>
    <source>
        <strain evidence="1">PC1</strain>
    </source>
</reference>
<dbReference type="Pfam" id="PF13306">
    <property type="entry name" value="LRR_5"/>
    <property type="match status" value="2"/>
</dbReference>
<dbReference type="InterPro" id="IPR026906">
    <property type="entry name" value="LRR_5"/>
</dbReference>
<accession>A0A146K8L2</accession>
<gene>
    <name evidence="1" type="ORF">TPC1_15270</name>
</gene>
<protein>
    <submittedName>
        <fullName evidence="1">Leucine rich repeats-containing protein</fullName>
    </submittedName>
</protein>